<evidence type="ECO:0000313" key="8">
    <source>
        <dbReference type="EMBL" id="CAE7441548.1"/>
    </source>
</evidence>
<comment type="caution">
    <text evidence="8">The sequence shown here is derived from an EMBL/GenBank/DDBJ whole genome shotgun (WGS) entry which is preliminary data.</text>
</comment>
<keyword evidence="4 6" id="KW-0804">Transcription</keyword>
<evidence type="ECO:0000256" key="2">
    <source>
        <dbReference type="ARBA" id="ARBA00005389"/>
    </source>
</evidence>
<dbReference type="GO" id="GO:0006357">
    <property type="term" value="P:regulation of transcription by RNA polymerase II"/>
    <property type="evidence" value="ECO:0007669"/>
    <property type="project" value="InterPro"/>
</dbReference>
<proteinExistence type="inferred from homology"/>
<reference evidence="8" key="1">
    <citation type="submission" date="2021-02" db="EMBL/GenBank/DDBJ databases">
        <authorList>
            <person name="Dougan E. K."/>
            <person name="Rhodes N."/>
            <person name="Thang M."/>
            <person name="Chan C."/>
        </authorList>
    </citation>
    <scope>NUCLEOTIDE SEQUENCE</scope>
</reference>
<comment type="subunit">
    <text evidence="6">Component of the Mediator complex.</text>
</comment>
<evidence type="ECO:0000256" key="4">
    <source>
        <dbReference type="ARBA" id="ARBA00023163"/>
    </source>
</evidence>
<accession>A0A812RGW7</accession>
<evidence type="ECO:0000256" key="7">
    <source>
        <dbReference type="SAM" id="MobiDB-lite"/>
    </source>
</evidence>
<evidence type="ECO:0000256" key="5">
    <source>
        <dbReference type="ARBA" id="ARBA00023242"/>
    </source>
</evidence>
<evidence type="ECO:0000256" key="1">
    <source>
        <dbReference type="ARBA" id="ARBA00004123"/>
    </source>
</evidence>
<gene>
    <name evidence="8" type="primary">lea1</name>
    <name evidence="6" type="synonym">MED10</name>
    <name evidence="8" type="ORF">SNAT2548_LOCUS24008</name>
</gene>
<keyword evidence="3 6" id="KW-0805">Transcription regulation</keyword>
<keyword evidence="9" id="KW-1185">Reference proteome</keyword>
<dbReference type="AlphaFoldDB" id="A0A812RGW7"/>
<organism evidence="8 9">
    <name type="scientific">Symbiodinium natans</name>
    <dbReference type="NCBI Taxonomy" id="878477"/>
    <lineage>
        <taxon>Eukaryota</taxon>
        <taxon>Sar</taxon>
        <taxon>Alveolata</taxon>
        <taxon>Dinophyceae</taxon>
        <taxon>Suessiales</taxon>
        <taxon>Symbiodiniaceae</taxon>
        <taxon>Symbiodinium</taxon>
    </lineage>
</organism>
<evidence type="ECO:0000256" key="3">
    <source>
        <dbReference type="ARBA" id="ARBA00023015"/>
    </source>
</evidence>
<dbReference type="OrthoDB" id="10328610at2759"/>
<sequence length="216" mass="23037">MSMDSARAETRAISAVSVDPCDRLQVSVQQLLRVITDVLDALEQGAADEALNQKLQKYVAVLAEVDQRAAALPETLEVPVALLQHMDQGGTPANWCQSLLDRLRSGMEGFKLRKAPAASLSRHLRARGWGLASLNSLSRPSSDATASGLAAASDNTAERKAGSKRPLESAEHGGGSSAKRLLEFVRLVCLPCHLRTASKPAGPLFGRESFLAARLT</sequence>
<dbReference type="EMBL" id="CAJNDS010002341">
    <property type="protein sequence ID" value="CAE7441548.1"/>
    <property type="molecule type" value="Genomic_DNA"/>
</dbReference>
<keyword evidence="6" id="KW-0010">Activator</keyword>
<dbReference type="InterPro" id="IPR019145">
    <property type="entry name" value="Mediator_Med10"/>
</dbReference>
<evidence type="ECO:0000256" key="6">
    <source>
        <dbReference type="RuleBase" id="RU364146"/>
    </source>
</evidence>
<feature type="region of interest" description="Disordered" evidence="7">
    <location>
        <begin position="137"/>
        <end position="174"/>
    </location>
</feature>
<keyword evidence="5 6" id="KW-0539">Nucleus</keyword>
<feature type="compositionally biased region" description="Basic and acidic residues" evidence="7">
    <location>
        <begin position="156"/>
        <end position="171"/>
    </location>
</feature>
<comment type="function">
    <text evidence="6">Component of the Mediator complex, a coactivator involved in the regulated transcription of nearly all RNA polymerase II-dependent genes. Mediator functions as a bridge to convey information from gene-specific regulatory proteins to the basal RNA polymerase II transcription machinery. Mediator is recruited to promoters by direct interactions with regulatory proteins and serves as a scaffold for the assembly of a functional preinitiation complex with RNA polymerase II and the general transcription factors.</text>
</comment>
<dbReference type="Pfam" id="PF09748">
    <property type="entry name" value="Med10"/>
    <property type="match status" value="1"/>
</dbReference>
<evidence type="ECO:0000313" key="9">
    <source>
        <dbReference type="Proteomes" id="UP000604046"/>
    </source>
</evidence>
<dbReference type="Proteomes" id="UP000604046">
    <property type="component" value="Unassembled WGS sequence"/>
</dbReference>
<comment type="similarity">
    <text evidence="2 6">Belongs to the Mediator complex subunit 10 family.</text>
</comment>
<name>A0A812RGW7_9DINO</name>
<dbReference type="GO" id="GO:0016592">
    <property type="term" value="C:mediator complex"/>
    <property type="evidence" value="ECO:0007669"/>
    <property type="project" value="InterPro"/>
</dbReference>
<dbReference type="GO" id="GO:0003712">
    <property type="term" value="F:transcription coregulator activity"/>
    <property type="evidence" value="ECO:0007669"/>
    <property type="project" value="InterPro"/>
</dbReference>
<protein>
    <recommendedName>
        <fullName evidence="6">Mediator of RNA polymerase II transcription subunit 10</fullName>
    </recommendedName>
    <alternativeName>
        <fullName evidence="6">Mediator complex subunit 10</fullName>
    </alternativeName>
</protein>
<comment type="subcellular location">
    <subcellularLocation>
        <location evidence="1 6">Nucleus</location>
    </subcellularLocation>
</comment>